<reference evidence="6 12" key="5">
    <citation type="submission" date="2018-08" db="EMBL/GenBank/DDBJ databases">
        <authorList>
            <person name="Fokvardsen B D."/>
            <person name="Norman A."/>
        </authorList>
    </citation>
    <scope>NUCLEOTIDE SEQUENCE [LARGE SCALE GENOMIC DNA]</scope>
    <source>
        <strain evidence="6 12">DKC2</strain>
    </source>
</reference>
<proteinExistence type="predicted"/>
<dbReference type="EMBL" id="LR027516">
    <property type="protein sequence ID" value="VCU51053.1"/>
    <property type="molecule type" value="Genomic_DNA"/>
</dbReference>
<evidence type="ECO:0000313" key="8">
    <source>
        <dbReference type="Proteomes" id="UP000046680"/>
    </source>
</evidence>
<dbReference type="Proteomes" id="UP000046680">
    <property type="component" value="Unassembled WGS sequence"/>
</dbReference>
<evidence type="ECO:0000313" key="12">
    <source>
        <dbReference type="Proteomes" id="UP000300237"/>
    </source>
</evidence>
<dbReference type="EMBL" id="COPH01000010">
    <property type="protein sequence ID" value="CLV95395.1"/>
    <property type="molecule type" value="Genomic_DNA"/>
</dbReference>
<name>A0A0E8TXE1_MYCTX</name>
<evidence type="ECO:0000313" key="1">
    <source>
        <dbReference type="EMBL" id="CFS26708.1"/>
    </source>
</evidence>
<evidence type="ECO:0000313" key="11">
    <source>
        <dbReference type="Proteomes" id="UP000189452"/>
    </source>
</evidence>
<sequence length="44" mass="4753">MAFTLDRAVLEANDRGCTKPGVRREALVDRVEVKDLHGSSVAAV</sequence>
<dbReference type="Proteomes" id="UP000045842">
    <property type="component" value="Unassembled WGS sequence"/>
</dbReference>
<dbReference type="EMBL" id="CSAD01001053">
    <property type="protein sequence ID" value="COW80074.1"/>
    <property type="molecule type" value="Genomic_DNA"/>
</dbReference>
<evidence type="ECO:0000313" key="3">
    <source>
        <dbReference type="EMBL" id="CLV95395.1"/>
    </source>
</evidence>
<dbReference type="Proteomes" id="UP000050139">
    <property type="component" value="Unassembled WGS sequence"/>
</dbReference>
<evidence type="ECO:0000313" key="6">
    <source>
        <dbReference type="EMBL" id="VCU51053.1"/>
    </source>
</evidence>
<reference evidence="7 8" key="2">
    <citation type="submission" date="2015-03" db="EMBL/GenBank/DDBJ databases">
        <authorList>
            <consortium name="Pathogen Informatics"/>
        </authorList>
    </citation>
    <scope>NUCLEOTIDE SEQUENCE [LARGE SCALE GENOMIC DNA]</scope>
    <source>
        <strain evidence="2 9">Bir 187</strain>
        <strain evidence="1 8">C09601061</strain>
        <strain evidence="4 7">G09801536</strain>
    </source>
</reference>
<dbReference type="EMBL" id="CNFU01000399">
    <property type="protein sequence ID" value="CKR75575.1"/>
    <property type="molecule type" value="Genomic_DNA"/>
</dbReference>
<evidence type="ECO:0000313" key="9">
    <source>
        <dbReference type="Proteomes" id="UP000049023"/>
    </source>
</evidence>
<reference evidence="3 10" key="1">
    <citation type="submission" date="2015-03" db="EMBL/GenBank/DDBJ databases">
        <authorList>
            <consortium name="Pathogen Informatics"/>
            <person name="Murphy D."/>
        </authorList>
    </citation>
    <scope>NUCLEOTIDE SEQUENCE [LARGE SCALE GENOMIC DNA]</scope>
    <source>
        <strain evidence="3 10">0268S</strain>
    </source>
</reference>
<accession>A0A0E8TXE1</accession>
<dbReference type="Proteomes" id="UP000300237">
    <property type="component" value="Chromosome"/>
</dbReference>
<reference evidence="5 11" key="4">
    <citation type="submission" date="2017-02" db="EMBL/GenBank/DDBJ databases">
        <title>Protein polymorphisms may explain contrasting epidemiological fitness of two variants of a multidrug-resistant Mycobacterium tuberculosis strain.</title>
        <authorList>
            <person name="Bigi M.M."/>
            <person name="Lopez B."/>
            <person name="Blanco F.C."/>
            <person name="Sasiain M.C."/>
            <person name="De La Barrera S."/>
            <person name="Ritacco V."/>
            <person name="Bigi F."/>
            <person name="Soria M.A."/>
        </authorList>
    </citation>
    <scope>NUCLEOTIDE SEQUENCE [LARGE SCALE GENOMIC DNA]</scope>
    <source>
        <strain evidence="5 11">6548</strain>
    </source>
</reference>
<evidence type="ECO:0000313" key="2">
    <source>
        <dbReference type="EMBL" id="CKR75575.1"/>
    </source>
</evidence>
<reference evidence="5 11" key="3">
    <citation type="submission" date="2016-04" db="EMBL/GenBank/DDBJ databases">
        <authorList>
            <person name="Bigi M."/>
            <person name="Bigi F."/>
            <person name="Soria M.A."/>
        </authorList>
    </citation>
    <scope>NUCLEOTIDE SEQUENCE [LARGE SCALE GENOMIC DNA]</scope>
    <source>
        <strain evidence="5 11">6548</strain>
    </source>
</reference>
<protein>
    <submittedName>
        <fullName evidence="1">Uncharacterized protein</fullName>
    </submittedName>
</protein>
<evidence type="ECO:0000313" key="7">
    <source>
        <dbReference type="Proteomes" id="UP000045842"/>
    </source>
</evidence>
<gene>
    <name evidence="5" type="ORF">A4S10_02898</name>
    <name evidence="6" type="ORF">DKC2_2910</name>
    <name evidence="1" type="ORF">ERS007657_04707</name>
    <name evidence="4" type="ORF">ERS007679_04327</name>
    <name evidence="2" type="ORF">ERS027661_02043</name>
    <name evidence="3" type="ORF">ERS094118_01595</name>
</gene>
<dbReference type="Proteomes" id="UP000049023">
    <property type="component" value="Unassembled WGS sequence"/>
</dbReference>
<dbReference type="EMBL" id="LWDQ01000001">
    <property type="protein sequence ID" value="OMH60714.1"/>
    <property type="molecule type" value="Genomic_DNA"/>
</dbReference>
<dbReference type="AlphaFoldDB" id="A0A0E8TXE1"/>
<evidence type="ECO:0000313" key="10">
    <source>
        <dbReference type="Proteomes" id="UP000050139"/>
    </source>
</evidence>
<dbReference type="EMBL" id="CGCX01004210">
    <property type="protein sequence ID" value="CFS26708.1"/>
    <property type="molecule type" value="Genomic_DNA"/>
</dbReference>
<dbReference type="Proteomes" id="UP000189452">
    <property type="component" value="Chromosome"/>
</dbReference>
<organism evidence="1 8">
    <name type="scientific">Mycobacterium tuberculosis</name>
    <dbReference type="NCBI Taxonomy" id="1773"/>
    <lineage>
        <taxon>Bacteria</taxon>
        <taxon>Bacillati</taxon>
        <taxon>Actinomycetota</taxon>
        <taxon>Actinomycetes</taxon>
        <taxon>Mycobacteriales</taxon>
        <taxon>Mycobacteriaceae</taxon>
        <taxon>Mycobacterium</taxon>
        <taxon>Mycobacterium tuberculosis complex</taxon>
    </lineage>
</organism>
<evidence type="ECO:0000313" key="5">
    <source>
        <dbReference type="EMBL" id="OMH60714.1"/>
    </source>
</evidence>
<evidence type="ECO:0000313" key="4">
    <source>
        <dbReference type="EMBL" id="COW80074.1"/>
    </source>
</evidence>